<dbReference type="SMART" id="SM00448">
    <property type="entry name" value="REC"/>
    <property type="match status" value="1"/>
</dbReference>
<sequence>MSNNSCFFNDNVIYNISIAKFKLFLTTNLFDVISPILIFLAFIVIYKFLGIKAHIDKKYIENLPKEDSRNKENQLYLLYLGILIPVLELFFELFKVRSKSLIIPNISIGAFFLILYFISKKSSFVFQNLQHIFKFIYILTFCLICRNIIYTPVDIIPIIAFLIWFFFSYDILKPLKLYWFFVSSVPIYISILIVFDIIPLKSTTTLLDFFLIIQIINYIRHKSLLNIKEKFKFTNVIINKGSTLTIATNTIGEVTFCSETITSILGYSPEEIMGMDFWKLTDDDQFNIEKYQECYTDEIPYVRKLKCKNGEFKYIQWKNKKHNENLIIAIGNDITKEINHQFQYQNLVQNATDIIFEVDVYGNFTFINAFTIKTLGYSFDEACNSNYLDFIRKDHTKNIKDFFHNLPKNNCDYSTIEIPLIKKNGEEIWISQKVIIQRNELGRIIGFSGIARDITKFKDIESENQKRQQKIEKYNQAIKILSTTNFSNYKNFGEISKIIIKTAAITTECNRVSYWKYKEDAITRKKLYKLDTNEYGKKVVLTSDKYPIYFESIKTKTQICAIDAFDKWEVSEFKKYFSNKDIKSILDIPIFTNGNLVGTLSFESTKFQRNWDNEDITFARTISDIISLAILSERRNEVEKKLEYKSELLSAMAQCTEKFLSSKSIEEMFVATYEIMGKATKADHLFYYELDFETKLFSQKFKWTKEGIPIQTTKTQSFTYDNLKEIISNAEIKKYFKGITRKLNDSYFKKLLLDNTIQSILILPIYVNNKFSGFIGFDDCFREKIWSKDEIYILQMLANNITSALEKNRNESILFESQEKFRLLTDNIPGTVYLSNNDANWSKIYINDEIEKLTGYNKSDFLENRINYIDLVHPEDFEYVQSIGKKVVEENIKMQITYRIIHKNGHIVWVEEYGDSIKKNNIISYVGGIFFDITKKKEAEYALIAKEIAEAANKAKSEFLANMSHEIRTPLNGIIGFTDLLMKTNLDKVQEKHMITVNQSALTLLDIINNILDFSKIEAGKIELFIEKCDINELLNQTIDLISYESKRKNLNLELEVTSHVPKYLWVDIVRLKQILINLLSNAVKFTYKGSVKLIVSIPEQTVNSNAKIRFSVIDSGIGILEKNRNKIFNAFTQEDNSTTRKFGGTGLGLSISNQLLGLMNSRLCLESKIDVGSSFYFDLDFQNSNQINEDKVKFEIPLDINIENKTRPIERYKNLRVLIAEDNKINMILLKTIIKNIFSDAIIFEVFNGKDAFDQFESINPDIIFMDIQMPIMNGYEATKAIRNTILGKKTPIIAVTAGTEKEEKDNCLSAGMNDYISKPIIKGLIEKSIYKWIN</sequence>
<dbReference type="InterPro" id="IPR011006">
    <property type="entry name" value="CheY-like_superfamily"/>
</dbReference>
<dbReference type="Gene3D" id="3.30.565.10">
    <property type="entry name" value="Histidine kinase-like ATPase, C-terminal domain"/>
    <property type="match status" value="1"/>
</dbReference>
<dbReference type="SMART" id="SM00086">
    <property type="entry name" value="PAC"/>
    <property type="match status" value="3"/>
</dbReference>
<dbReference type="InterPro" id="IPR003661">
    <property type="entry name" value="HisK_dim/P_dom"/>
</dbReference>
<dbReference type="PROSITE" id="PS50109">
    <property type="entry name" value="HIS_KIN"/>
    <property type="match status" value="1"/>
</dbReference>
<evidence type="ECO:0000256" key="3">
    <source>
        <dbReference type="ARBA" id="ARBA00022553"/>
    </source>
</evidence>
<dbReference type="PANTHER" id="PTHR45339">
    <property type="entry name" value="HYBRID SIGNAL TRANSDUCTION HISTIDINE KINASE J"/>
    <property type="match status" value="1"/>
</dbReference>
<dbReference type="Pfam" id="PF02518">
    <property type="entry name" value="HATPase_c"/>
    <property type="match status" value="1"/>
</dbReference>
<dbReference type="Gene3D" id="3.30.450.20">
    <property type="entry name" value="PAS domain"/>
    <property type="match status" value="3"/>
</dbReference>
<protein>
    <recommendedName>
        <fullName evidence="10">Sensory/regulatory protein RpfC</fullName>
        <ecNumber evidence="2">2.7.13.3</ecNumber>
    </recommendedName>
</protein>
<dbReference type="Gene3D" id="3.40.50.2300">
    <property type="match status" value="1"/>
</dbReference>
<keyword evidence="5" id="KW-0547">Nucleotide-binding</keyword>
<dbReference type="Pfam" id="PF13426">
    <property type="entry name" value="PAS_9"/>
    <property type="match status" value="1"/>
</dbReference>
<feature type="modified residue" description="4-aspartylphosphate" evidence="11">
    <location>
        <position position="1268"/>
    </location>
</feature>
<keyword evidence="7" id="KW-0067">ATP-binding</keyword>
<dbReference type="GO" id="GO:0005524">
    <property type="term" value="F:ATP binding"/>
    <property type="evidence" value="ECO:0007669"/>
    <property type="project" value="UniProtKB-KW"/>
</dbReference>
<evidence type="ECO:0000256" key="12">
    <source>
        <dbReference type="SAM" id="Phobius"/>
    </source>
</evidence>
<evidence type="ECO:0000259" key="13">
    <source>
        <dbReference type="PROSITE" id="PS50109"/>
    </source>
</evidence>
<evidence type="ECO:0000256" key="2">
    <source>
        <dbReference type="ARBA" id="ARBA00012438"/>
    </source>
</evidence>
<keyword evidence="4" id="KW-0808">Transferase</keyword>
<keyword evidence="18" id="KW-1185">Reference proteome</keyword>
<dbReference type="SMART" id="SM00387">
    <property type="entry name" value="HATPase_c"/>
    <property type="match status" value="1"/>
</dbReference>
<feature type="domain" description="Response regulatory" evidence="14">
    <location>
        <begin position="1217"/>
        <end position="1335"/>
    </location>
</feature>
<dbReference type="SUPFAM" id="SSF55874">
    <property type="entry name" value="ATPase domain of HSP90 chaperone/DNA topoisomerase II/histidine kinase"/>
    <property type="match status" value="1"/>
</dbReference>
<dbReference type="CDD" id="cd16922">
    <property type="entry name" value="HATPase_EvgS-ArcB-TorS-like"/>
    <property type="match status" value="1"/>
</dbReference>
<dbReference type="InterPro" id="IPR000014">
    <property type="entry name" value="PAS"/>
</dbReference>
<dbReference type="SUPFAM" id="SSF55785">
    <property type="entry name" value="PYP-like sensor domain (PAS domain)"/>
    <property type="match status" value="3"/>
</dbReference>
<feature type="domain" description="PAC" evidence="16">
    <location>
        <begin position="414"/>
        <end position="466"/>
    </location>
</feature>
<evidence type="ECO:0000256" key="11">
    <source>
        <dbReference type="PROSITE-ProRule" id="PRU00169"/>
    </source>
</evidence>
<evidence type="ECO:0000259" key="15">
    <source>
        <dbReference type="PROSITE" id="PS50112"/>
    </source>
</evidence>
<evidence type="ECO:0000256" key="9">
    <source>
        <dbReference type="ARBA" id="ARBA00064003"/>
    </source>
</evidence>
<dbReference type="InterPro" id="IPR036097">
    <property type="entry name" value="HisK_dim/P_sf"/>
</dbReference>
<dbReference type="InterPro" id="IPR035965">
    <property type="entry name" value="PAS-like_dom_sf"/>
</dbReference>
<dbReference type="FunFam" id="1.10.287.130:FF:000002">
    <property type="entry name" value="Two-component osmosensing histidine kinase"/>
    <property type="match status" value="1"/>
</dbReference>
<dbReference type="SUPFAM" id="SSF55781">
    <property type="entry name" value="GAF domain-like"/>
    <property type="match status" value="2"/>
</dbReference>
<dbReference type="Proteomes" id="UP000295479">
    <property type="component" value="Unassembled WGS sequence"/>
</dbReference>
<dbReference type="CDD" id="cd17546">
    <property type="entry name" value="REC_hyHK_CKI1_RcsC-like"/>
    <property type="match status" value="1"/>
</dbReference>
<dbReference type="CDD" id="cd00082">
    <property type="entry name" value="HisKA"/>
    <property type="match status" value="1"/>
</dbReference>
<dbReference type="InterPro" id="IPR005467">
    <property type="entry name" value="His_kinase_dom"/>
</dbReference>
<feature type="transmembrane region" description="Helical" evidence="12">
    <location>
        <begin position="131"/>
        <end position="149"/>
    </location>
</feature>
<keyword evidence="12" id="KW-0472">Membrane</keyword>
<feature type="domain" description="PAS" evidence="15">
    <location>
        <begin position="817"/>
        <end position="891"/>
    </location>
</feature>
<dbReference type="PROSITE" id="PS50110">
    <property type="entry name" value="RESPONSE_REGULATORY"/>
    <property type="match status" value="1"/>
</dbReference>
<dbReference type="Pfam" id="PF00072">
    <property type="entry name" value="Response_reg"/>
    <property type="match status" value="1"/>
</dbReference>
<dbReference type="FunFam" id="3.30.565.10:FF:000010">
    <property type="entry name" value="Sensor histidine kinase RcsC"/>
    <property type="match status" value="1"/>
</dbReference>
<feature type="transmembrane region" description="Helical" evidence="12">
    <location>
        <begin position="100"/>
        <end position="119"/>
    </location>
</feature>
<dbReference type="SMART" id="SM00065">
    <property type="entry name" value="GAF"/>
    <property type="match status" value="1"/>
</dbReference>
<feature type="domain" description="PAC" evidence="16">
    <location>
        <begin position="894"/>
        <end position="945"/>
    </location>
</feature>
<comment type="subunit">
    <text evidence="9">At low DSF concentrations, interacts with RpfF.</text>
</comment>
<evidence type="ECO:0000313" key="18">
    <source>
        <dbReference type="Proteomes" id="UP000295479"/>
    </source>
</evidence>
<dbReference type="InterPro" id="IPR004358">
    <property type="entry name" value="Sig_transdc_His_kin-like_C"/>
</dbReference>
<dbReference type="Gene3D" id="1.10.287.130">
    <property type="match status" value="1"/>
</dbReference>
<dbReference type="InterPro" id="IPR000700">
    <property type="entry name" value="PAS-assoc_C"/>
</dbReference>
<dbReference type="InterPro" id="IPR001789">
    <property type="entry name" value="Sig_transdc_resp-reg_receiver"/>
</dbReference>
<dbReference type="Pfam" id="PF00989">
    <property type="entry name" value="PAS"/>
    <property type="match status" value="1"/>
</dbReference>
<dbReference type="GO" id="GO:0000155">
    <property type="term" value="F:phosphorelay sensor kinase activity"/>
    <property type="evidence" value="ECO:0007669"/>
    <property type="project" value="InterPro"/>
</dbReference>
<feature type="transmembrane region" description="Helical" evidence="12">
    <location>
        <begin position="75"/>
        <end position="94"/>
    </location>
</feature>
<dbReference type="Pfam" id="PF00512">
    <property type="entry name" value="HisKA"/>
    <property type="match status" value="1"/>
</dbReference>
<evidence type="ECO:0000256" key="7">
    <source>
        <dbReference type="ARBA" id="ARBA00022840"/>
    </source>
</evidence>
<keyword evidence="12" id="KW-0812">Transmembrane</keyword>
<dbReference type="InterPro" id="IPR003018">
    <property type="entry name" value="GAF"/>
</dbReference>
<evidence type="ECO:0000256" key="10">
    <source>
        <dbReference type="ARBA" id="ARBA00068150"/>
    </source>
</evidence>
<evidence type="ECO:0000259" key="14">
    <source>
        <dbReference type="PROSITE" id="PS50110"/>
    </source>
</evidence>
<feature type="domain" description="PAS" evidence="15">
    <location>
        <begin position="340"/>
        <end position="410"/>
    </location>
</feature>
<dbReference type="InterPro" id="IPR036890">
    <property type="entry name" value="HATPase_C_sf"/>
</dbReference>
<organism evidence="17 18">
    <name type="scientific">Flavobacterium cellulosilyticum</name>
    <dbReference type="NCBI Taxonomy" id="2541731"/>
    <lineage>
        <taxon>Bacteria</taxon>
        <taxon>Pseudomonadati</taxon>
        <taxon>Bacteroidota</taxon>
        <taxon>Flavobacteriia</taxon>
        <taxon>Flavobacteriales</taxon>
        <taxon>Flavobacteriaceae</taxon>
        <taxon>Flavobacterium</taxon>
    </lineage>
</organism>
<dbReference type="InterPro" id="IPR001610">
    <property type="entry name" value="PAC"/>
</dbReference>
<dbReference type="SMART" id="SM00091">
    <property type="entry name" value="PAS"/>
    <property type="match status" value="3"/>
</dbReference>
<dbReference type="EC" id="2.7.13.3" evidence="2"/>
<comment type="caution">
    <text evidence="17">The sequence shown here is derived from an EMBL/GenBank/DDBJ whole genome shotgun (WGS) entry which is preliminary data.</text>
</comment>
<evidence type="ECO:0000313" key="17">
    <source>
        <dbReference type="EMBL" id="TDD96022.1"/>
    </source>
</evidence>
<dbReference type="InterPro" id="IPR013767">
    <property type="entry name" value="PAS_fold"/>
</dbReference>
<proteinExistence type="predicted"/>
<dbReference type="InterPro" id="IPR029016">
    <property type="entry name" value="GAF-like_dom_sf"/>
</dbReference>
<dbReference type="PRINTS" id="PR00344">
    <property type="entry name" value="BCTRLSENSOR"/>
</dbReference>
<dbReference type="InterPro" id="IPR013655">
    <property type="entry name" value="PAS_fold_3"/>
</dbReference>
<dbReference type="GO" id="GO:0006355">
    <property type="term" value="P:regulation of DNA-templated transcription"/>
    <property type="evidence" value="ECO:0007669"/>
    <property type="project" value="InterPro"/>
</dbReference>
<evidence type="ECO:0000256" key="1">
    <source>
        <dbReference type="ARBA" id="ARBA00000085"/>
    </source>
</evidence>
<dbReference type="NCBIfam" id="TIGR00229">
    <property type="entry name" value="sensory_box"/>
    <property type="match status" value="3"/>
</dbReference>
<dbReference type="PROSITE" id="PS50112">
    <property type="entry name" value="PAS"/>
    <property type="match status" value="3"/>
</dbReference>
<feature type="transmembrane region" description="Helical" evidence="12">
    <location>
        <begin position="177"/>
        <end position="198"/>
    </location>
</feature>
<keyword evidence="8" id="KW-0902">Two-component regulatory system</keyword>
<evidence type="ECO:0000259" key="16">
    <source>
        <dbReference type="PROSITE" id="PS50113"/>
    </source>
</evidence>
<evidence type="ECO:0000256" key="6">
    <source>
        <dbReference type="ARBA" id="ARBA00022777"/>
    </source>
</evidence>
<reference evidence="17 18" key="1">
    <citation type="submission" date="2019-03" db="EMBL/GenBank/DDBJ databases">
        <title>Flavobacterium AR-3-4 sp. nov. isolated from arctic soil.</title>
        <authorList>
            <person name="Chaudhary D.K."/>
        </authorList>
    </citation>
    <scope>NUCLEOTIDE SEQUENCE [LARGE SCALE GENOMIC DNA]</scope>
    <source>
        <strain evidence="17 18">AR-3-4</strain>
    </source>
</reference>
<dbReference type="PANTHER" id="PTHR45339:SF1">
    <property type="entry name" value="HYBRID SIGNAL TRANSDUCTION HISTIDINE KINASE J"/>
    <property type="match status" value="1"/>
</dbReference>
<comment type="catalytic activity">
    <reaction evidence="1">
        <text>ATP + protein L-histidine = ADP + protein N-phospho-L-histidine.</text>
        <dbReference type="EC" id="2.7.13.3"/>
    </reaction>
</comment>
<dbReference type="EMBL" id="SMFK01000008">
    <property type="protein sequence ID" value="TDD96022.1"/>
    <property type="molecule type" value="Genomic_DNA"/>
</dbReference>
<keyword evidence="12" id="KW-1133">Transmembrane helix</keyword>
<name>A0A4R5CFL3_9FLAO</name>
<dbReference type="PROSITE" id="PS50113">
    <property type="entry name" value="PAC"/>
    <property type="match status" value="2"/>
</dbReference>
<evidence type="ECO:0000256" key="4">
    <source>
        <dbReference type="ARBA" id="ARBA00022679"/>
    </source>
</evidence>
<dbReference type="SMART" id="SM00388">
    <property type="entry name" value="HisKA"/>
    <property type="match status" value="1"/>
</dbReference>
<keyword evidence="3 11" id="KW-0597">Phosphoprotein</keyword>
<feature type="transmembrane region" description="Helical" evidence="12">
    <location>
        <begin position="32"/>
        <end position="49"/>
    </location>
</feature>
<feature type="domain" description="Histidine kinase" evidence="13">
    <location>
        <begin position="962"/>
        <end position="1184"/>
    </location>
</feature>
<dbReference type="CDD" id="cd00130">
    <property type="entry name" value="PAS"/>
    <property type="match status" value="3"/>
</dbReference>
<feature type="domain" description="PAS" evidence="15">
    <location>
        <begin position="237"/>
        <end position="274"/>
    </location>
</feature>
<keyword evidence="6" id="KW-0418">Kinase</keyword>
<dbReference type="OrthoDB" id="9811889at2"/>
<evidence type="ECO:0000256" key="5">
    <source>
        <dbReference type="ARBA" id="ARBA00022741"/>
    </source>
</evidence>
<dbReference type="Gene3D" id="3.30.450.40">
    <property type="match status" value="2"/>
</dbReference>
<gene>
    <name evidence="17" type="ORF">E0F76_12855</name>
</gene>
<dbReference type="SUPFAM" id="SSF52172">
    <property type="entry name" value="CheY-like"/>
    <property type="match status" value="1"/>
</dbReference>
<feature type="transmembrane region" description="Helical" evidence="12">
    <location>
        <begin position="155"/>
        <end position="172"/>
    </location>
</feature>
<dbReference type="Pfam" id="PF08447">
    <property type="entry name" value="PAS_3"/>
    <property type="match status" value="1"/>
</dbReference>
<accession>A0A4R5CFL3</accession>
<evidence type="ECO:0000256" key="8">
    <source>
        <dbReference type="ARBA" id="ARBA00023012"/>
    </source>
</evidence>
<dbReference type="InterPro" id="IPR003594">
    <property type="entry name" value="HATPase_dom"/>
</dbReference>
<dbReference type="Pfam" id="PF01590">
    <property type="entry name" value="GAF"/>
    <property type="match status" value="1"/>
</dbReference>
<dbReference type="SUPFAM" id="SSF47384">
    <property type="entry name" value="Homodimeric domain of signal transducing histidine kinase"/>
    <property type="match status" value="1"/>
</dbReference>